<accession>A0A7N9I9G3</accession>
<dbReference type="PRINTS" id="PR02045">
    <property type="entry name" value="F138DOMAIN"/>
</dbReference>
<evidence type="ECO:0008006" key="4">
    <source>
        <dbReference type="Google" id="ProtNLM"/>
    </source>
</evidence>
<dbReference type="PANTHER" id="PTHR12138:SF162">
    <property type="entry name" value="CHROMOSOME UNDETERMINED SCAFFOLD_275, WHOLE GENOME SHOTGUN SEQUENCE"/>
    <property type="match status" value="1"/>
</dbReference>
<sequence length="112" mass="12135">MESQGLAFLFFFFFLRWSLTLLPRLECNDLISAHCNLHVLGSSSSPASASRVAGTIGTHHHAKLIFVFLVDMGFRHVHQAGLKLLTSGSPPALASQNAKITGISHHSQPTLS</sequence>
<organism evidence="2 3">
    <name type="scientific">Macaca fascicularis</name>
    <name type="common">Crab-eating macaque</name>
    <name type="synonym">Cynomolgus monkey</name>
    <dbReference type="NCBI Taxonomy" id="9541"/>
    <lineage>
        <taxon>Eukaryota</taxon>
        <taxon>Metazoa</taxon>
        <taxon>Chordata</taxon>
        <taxon>Craniata</taxon>
        <taxon>Vertebrata</taxon>
        <taxon>Euteleostomi</taxon>
        <taxon>Mammalia</taxon>
        <taxon>Eutheria</taxon>
        <taxon>Euarchontoglires</taxon>
        <taxon>Primates</taxon>
        <taxon>Haplorrhini</taxon>
        <taxon>Catarrhini</taxon>
        <taxon>Cercopithecidae</taxon>
        <taxon>Cercopithecinae</taxon>
        <taxon>Macaca</taxon>
    </lineage>
</organism>
<dbReference type="PANTHER" id="PTHR12138">
    <property type="entry name" value="PRIMATE-EXPANDED PROTEIN FAMILY"/>
    <property type="match status" value="1"/>
</dbReference>
<keyword evidence="1" id="KW-0732">Signal</keyword>
<reference evidence="2" key="2">
    <citation type="submission" date="2025-08" db="UniProtKB">
        <authorList>
            <consortium name="Ensembl"/>
        </authorList>
    </citation>
    <scope>IDENTIFICATION</scope>
</reference>
<dbReference type="AlphaFoldDB" id="A0A7N9I9G3"/>
<keyword evidence="3" id="KW-1185">Reference proteome</keyword>
<feature type="chain" id="PRO_5031024654" description="Secreted protein" evidence="1">
    <location>
        <begin position="21"/>
        <end position="112"/>
    </location>
</feature>
<dbReference type="Ensembl" id="ENSMFAT00000078515.1">
    <property type="protein sequence ID" value="ENSMFAP00000047022.1"/>
    <property type="gene ID" value="ENSMFAG00000057557.1"/>
</dbReference>
<evidence type="ECO:0000313" key="3">
    <source>
        <dbReference type="Proteomes" id="UP000233100"/>
    </source>
</evidence>
<proteinExistence type="predicted"/>
<dbReference type="GeneTree" id="ENSGT01150000286943"/>
<dbReference type="Proteomes" id="UP000233100">
    <property type="component" value="Chromosome 20"/>
</dbReference>
<name>A0A7N9I9G3_MACFA</name>
<evidence type="ECO:0000256" key="1">
    <source>
        <dbReference type="SAM" id="SignalP"/>
    </source>
</evidence>
<reference evidence="2" key="3">
    <citation type="submission" date="2025-09" db="UniProtKB">
        <authorList>
            <consortium name="Ensembl"/>
        </authorList>
    </citation>
    <scope>IDENTIFICATION</scope>
</reference>
<reference evidence="2 3" key="1">
    <citation type="submission" date="2013-03" db="EMBL/GenBank/DDBJ databases">
        <authorList>
            <person name="Warren W."/>
            <person name="Wilson R.K."/>
        </authorList>
    </citation>
    <scope>NUCLEOTIDE SEQUENCE</scope>
</reference>
<protein>
    <recommendedName>
        <fullName evidence="4">Secreted protein</fullName>
    </recommendedName>
</protein>
<feature type="signal peptide" evidence="1">
    <location>
        <begin position="1"/>
        <end position="20"/>
    </location>
</feature>
<evidence type="ECO:0000313" key="2">
    <source>
        <dbReference type="Ensembl" id="ENSMFAP00000047022.1"/>
    </source>
</evidence>